<dbReference type="GO" id="GO:0042393">
    <property type="term" value="F:histone binding"/>
    <property type="evidence" value="ECO:0007669"/>
    <property type="project" value="TreeGrafter"/>
</dbReference>
<dbReference type="SMART" id="SM00249">
    <property type="entry name" value="PHD"/>
    <property type="match status" value="2"/>
</dbReference>
<dbReference type="PANTHER" id="PTHR47025">
    <property type="entry name" value="AUTOIMMUNE REGULATOR"/>
    <property type="match status" value="1"/>
</dbReference>
<evidence type="ECO:0000256" key="5">
    <source>
        <dbReference type="SAM" id="MobiDB-lite"/>
    </source>
</evidence>
<evidence type="ECO:0000313" key="7">
    <source>
        <dbReference type="EMBL" id="PWA37556.1"/>
    </source>
</evidence>
<dbReference type="Pfam" id="PF23209">
    <property type="entry name" value="IDM1_C"/>
    <property type="match status" value="1"/>
</dbReference>
<dbReference type="Proteomes" id="UP000245207">
    <property type="component" value="Unassembled WGS sequence"/>
</dbReference>
<dbReference type="InterPro" id="IPR056511">
    <property type="entry name" value="IDM1_C"/>
</dbReference>
<evidence type="ECO:0000256" key="4">
    <source>
        <dbReference type="PROSITE-ProRule" id="PRU00146"/>
    </source>
</evidence>
<dbReference type="GO" id="GO:0005634">
    <property type="term" value="C:nucleus"/>
    <property type="evidence" value="ECO:0007669"/>
    <property type="project" value="TreeGrafter"/>
</dbReference>
<dbReference type="GO" id="GO:0045944">
    <property type="term" value="P:positive regulation of transcription by RNA polymerase II"/>
    <property type="evidence" value="ECO:0007669"/>
    <property type="project" value="TreeGrafter"/>
</dbReference>
<dbReference type="Pfam" id="PF00628">
    <property type="entry name" value="PHD"/>
    <property type="match status" value="2"/>
</dbReference>
<feature type="domain" description="PHD-type" evidence="6">
    <location>
        <begin position="134"/>
        <end position="179"/>
    </location>
</feature>
<dbReference type="InterPro" id="IPR013083">
    <property type="entry name" value="Znf_RING/FYVE/PHD"/>
</dbReference>
<dbReference type="Gene3D" id="3.30.40.10">
    <property type="entry name" value="Zinc/RING finger domain, C3HC4 (zinc finger)"/>
    <property type="match status" value="2"/>
</dbReference>
<dbReference type="GO" id="GO:0000977">
    <property type="term" value="F:RNA polymerase II transcription regulatory region sequence-specific DNA binding"/>
    <property type="evidence" value="ECO:0007669"/>
    <property type="project" value="TreeGrafter"/>
</dbReference>
<reference evidence="7 8" key="1">
    <citation type="journal article" date="2018" name="Mol. Plant">
        <title>The genome of Artemisia annua provides insight into the evolution of Asteraceae family and artemisinin biosynthesis.</title>
        <authorList>
            <person name="Shen Q."/>
            <person name="Zhang L."/>
            <person name="Liao Z."/>
            <person name="Wang S."/>
            <person name="Yan T."/>
            <person name="Shi P."/>
            <person name="Liu M."/>
            <person name="Fu X."/>
            <person name="Pan Q."/>
            <person name="Wang Y."/>
            <person name="Lv Z."/>
            <person name="Lu X."/>
            <person name="Zhang F."/>
            <person name="Jiang W."/>
            <person name="Ma Y."/>
            <person name="Chen M."/>
            <person name="Hao X."/>
            <person name="Li L."/>
            <person name="Tang Y."/>
            <person name="Lv G."/>
            <person name="Zhou Y."/>
            <person name="Sun X."/>
            <person name="Brodelius P.E."/>
            <person name="Rose J.K.C."/>
            <person name="Tang K."/>
        </authorList>
    </citation>
    <scope>NUCLEOTIDE SEQUENCE [LARGE SCALE GENOMIC DNA]</scope>
    <source>
        <strain evidence="8">cv. Huhao1</strain>
        <tissue evidence="7">Leaf</tissue>
    </source>
</reference>
<dbReference type="InterPro" id="IPR001965">
    <property type="entry name" value="Znf_PHD"/>
</dbReference>
<dbReference type="GO" id="GO:0008270">
    <property type="term" value="F:zinc ion binding"/>
    <property type="evidence" value="ECO:0007669"/>
    <property type="project" value="UniProtKB-KW"/>
</dbReference>
<dbReference type="InterPro" id="IPR016181">
    <property type="entry name" value="Acyl_CoA_acyltransferase"/>
</dbReference>
<dbReference type="AlphaFoldDB" id="A0A2U1KLA1"/>
<accession>A0A2U1KLA1</accession>
<dbReference type="InterPro" id="IPR011011">
    <property type="entry name" value="Znf_FYVE_PHD"/>
</dbReference>
<name>A0A2U1KLA1_ARTAN</name>
<keyword evidence="8" id="KW-1185">Reference proteome</keyword>
<sequence>MTVYAIRFQDESTRAARKSRRSVSDSDSSLHEIKGNTLKRNSKQNSLIFGKLPDKTELAYKNQGKIVLLGYKNGRGIFLDDSNSEISPSKFEARAGFSSRRKPYENIFLKTGLSVCEYASSLNSNCAKKNNDTCGKCGVCKEGKELLFCNGCPLSFHKECLTEEVVPFDKWFCKYCSNSKKCLRQKGQSKQVACALCSEVEVGFNESTVIICDQCEKDYHIGCLREKKIADLKDLPPGNWFCSKDCGLLHSHLNDVVEGEPVNVPKYFMDRITKKLKNPAGDSNPDIKWIVLRGKNASEENRALLKKAVDILHDVFKPIIDPVTRNDFIESMAYGLKMGGSTMNGLDFSGVYCALLTLNNEAVTAGLFRVFGRNIAELSIVATSKSYHRKGYFNIFFNVFESFLSSFDIKKLLIPASEEAKLMWTQKYGFQDVTQKQLMEYRQTQKSMIEFQGTSLLEKETMPASILARGEQRSNSAVLE</sequence>
<keyword evidence="7" id="KW-0808">Transferase</keyword>
<dbReference type="GO" id="GO:0016746">
    <property type="term" value="F:acyltransferase activity"/>
    <property type="evidence" value="ECO:0007669"/>
    <property type="project" value="UniProtKB-KW"/>
</dbReference>
<comment type="caution">
    <text evidence="7">The sequence shown here is derived from an EMBL/GenBank/DDBJ whole genome shotgun (WGS) entry which is preliminary data.</text>
</comment>
<dbReference type="InterPro" id="IPR019786">
    <property type="entry name" value="Zinc_finger_PHD-type_CS"/>
</dbReference>
<dbReference type="GO" id="GO:0003682">
    <property type="term" value="F:chromatin binding"/>
    <property type="evidence" value="ECO:0007669"/>
    <property type="project" value="TreeGrafter"/>
</dbReference>
<feature type="compositionally biased region" description="Basic and acidic residues" evidence="5">
    <location>
        <begin position="22"/>
        <end position="34"/>
    </location>
</feature>
<organism evidence="7 8">
    <name type="scientific">Artemisia annua</name>
    <name type="common">Sweet wormwood</name>
    <dbReference type="NCBI Taxonomy" id="35608"/>
    <lineage>
        <taxon>Eukaryota</taxon>
        <taxon>Viridiplantae</taxon>
        <taxon>Streptophyta</taxon>
        <taxon>Embryophyta</taxon>
        <taxon>Tracheophyta</taxon>
        <taxon>Spermatophyta</taxon>
        <taxon>Magnoliopsida</taxon>
        <taxon>eudicotyledons</taxon>
        <taxon>Gunneridae</taxon>
        <taxon>Pentapetalae</taxon>
        <taxon>asterids</taxon>
        <taxon>campanulids</taxon>
        <taxon>Asterales</taxon>
        <taxon>Asteraceae</taxon>
        <taxon>Asteroideae</taxon>
        <taxon>Anthemideae</taxon>
        <taxon>Artemisiinae</taxon>
        <taxon>Artemisia</taxon>
    </lineage>
</organism>
<dbReference type="PROSITE" id="PS01359">
    <property type="entry name" value="ZF_PHD_1"/>
    <property type="match status" value="1"/>
</dbReference>
<keyword evidence="2 4" id="KW-0863">Zinc-finger</keyword>
<dbReference type="Gene3D" id="3.40.630.30">
    <property type="match status" value="1"/>
</dbReference>
<keyword evidence="1" id="KW-0479">Metal-binding</keyword>
<dbReference type="PANTHER" id="PTHR47025:SF26">
    <property type="entry name" value="ZINC FINGER, RING_FYVE_PHD-TYPE, ACYL-COA N-ACYLTRANSFERASE, JAS TPL-BINDING DOMAIN PROTEIN-RELATED"/>
    <property type="match status" value="1"/>
</dbReference>
<feature type="region of interest" description="Disordered" evidence="5">
    <location>
        <begin position="17"/>
        <end position="36"/>
    </location>
</feature>
<dbReference type="OrthoDB" id="1903104at2759"/>
<dbReference type="EMBL" id="PKPP01016616">
    <property type="protein sequence ID" value="PWA37556.1"/>
    <property type="molecule type" value="Genomic_DNA"/>
</dbReference>
<dbReference type="STRING" id="35608.A0A2U1KLA1"/>
<keyword evidence="3" id="KW-0862">Zinc</keyword>
<gene>
    <name evidence="7" type="ORF">CTI12_AA587700</name>
</gene>
<proteinExistence type="predicted"/>
<dbReference type="SUPFAM" id="SSF57903">
    <property type="entry name" value="FYVE/PHD zinc finger"/>
    <property type="match status" value="2"/>
</dbReference>
<evidence type="ECO:0000313" key="8">
    <source>
        <dbReference type="Proteomes" id="UP000245207"/>
    </source>
</evidence>
<protein>
    <submittedName>
        <fullName evidence="7">Zinc finger, RING/FYVE/PHD-type, Acyl-CoA N-acyltransferase, Jas TPL-binding domain protein</fullName>
    </submittedName>
</protein>
<evidence type="ECO:0000256" key="2">
    <source>
        <dbReference type="ARBA" id="ARBA00022771"/>
    </source>
</evidence>
<dbReference type="PROSITE" id="PS50016">
    <property type="entry name" value="ZF_PHD_2"/>
    <property type="match status" value="1"/>
</dbReference>
<dbReference type="SUPFAM" id="SSF55729">
    <property type="entry name" value="Acyl-CoA N-acyltransferases (Nat)"/>
    <property type="match status" value="1"/>
</dbReference>
<dbReference type="InterPro" id="IPR019787">
    <property type="entry name" value="Znf_PHD-finger"/>
</dbReference>
<evidence type="ECO:0000256" key="3">
    <source>
        <dbReference type="ARBA" id="ARBA00022833"/>
    </source>
</evidence>
<evidence type="ECO:0000256" key="1">
    <source>
        <dbReference type="ARBA" id="ARBA00022723"/>
    </source>
</evidence>
<keyword evidence="7" id="KW-0012">Acyltransferase</keyword>
<evidence type="ECO:0000259" key="6">
    <source>
        <dbReference type="PROSITE" id="PS50016"/>
    </source>
</evidence>